<protein>
    <submittedName>
        <fullName evidence="1">Uncharacterized protein</fullName>
    </submittedName>
</protein>
<dbReference type="Proteomes" id="UP000471381">
    <property type="component" value="Unassembled WGS sequence"/>
</dbReference>
<gene>
    <name evidence="1" type="ORF">GTQ48_17255</name>
</gene>
<dbReference type="AlphaFoldDB" id="A0A6N9TN40"/>
<sequence length="60" mass="6931">MSITVGELKKHLEGFTDDTEVYFGGLDFYRTKRRGEKVVQIEFNQQVYKDSSGKVVIEDV</sequence>
<accession>A0A6N9TN40</accession>
<organism evidence="1 2">
    <name type="scientific">Alteromonas genovensis</name>
    <dbReference type="NCBI Taxonomy" id="471225"/>
    <lineage>
        <taxon>Bacteria</taxon>
        <taxon>Pseudomonadati</taxon>
        <taxon>Pseudomonadota</taxon>
        <taxon>Gammaproteobacteria</taxon>
        <taxon>Alteromonadales</taxon>
        <taxon>Alteromonadaceae</taxon>
        <taxon>Alteromonas/Salinimonas group</taxon>
        <taxon>Alteromonas</taxon>
    </lineage>
</organism>
<keyword evidence="2" id="KW-1185">Reference proteome</keyword>
<evidence type="ECO:0000313" key="1">
    <source>
        <dbReference type="EMBL" id="NDW17266.1"/>
    </source>
</evidence>
<evidence type="ECO:0000313" key="2">
    <source>
        <dbReference type="Proteomes" id="UP000471381"/>
    </source>
</evidence>
<name>A0A6N9TN40_9ALTE</name>
<dbReference type="EMBL" id="JAAAWO010000020">
    <property type="protein sequence ID" value="NDW17266.1"/>
    <property type="molecule type" value="Genomic_DNA"/>
</dbReference>
<reference evidence="1 2" key="1">
    <citation type="submission" date="2020-01" db="EMBL/GenBank/DDBJ databases">
        <title>Genomes of bacteria type strains.</title>
        <authorList>
            <person name="Chen J."/>
            <person name="Zhu S."/>
            <person name="Yang J."/>
        </authorList>
    </citation>
    <scope>NUCLEOTIDE SEQUENCE [LARGE SCALE GENOMIC DNA]</scope>
    <source>
        <strain evidence="1 2">LMG 24078</strain>
    </source>
</reference>
<comment type="caution">
    <text evidence="1">The sequence shown here is derived from an EMBL/GenBank/DDBJ whole genome shotgun (WGS) entry which is preliminary data.</text>
</comment>
<dbReference type="RefSeq" id="WP_163107780.1">
    <property type="nucleotide sequence ID" value="NZ_JAAAWO010000020.1"/>
</dbReference>
<proteinExistence type="predicted"/>